<comment type="similarity">
    <text evidence="3">Belongs to the peptidase C56 family. HSP31-like subfamily.</text>
</comment>
<feature type="region of interest" description="Disordered" evidence="4">
    <location>
        <begin position="169"/>
        <end position="198"/>
    </location>
</feature>
<dbReference type="PANTHER" id="PTHR48094">
    <property type="entry name" value="PROTEIN/NUCLEIC ACID DEGLYCASE DJ-1-RELATED"/>
    <property type="match status" value="1"/>
</dbReference>
<accession>A0A699Z9I6</accession>
<dbReference type="EMBL" id="BLLF01000919">
    <property type="protein sequence ID" value="GFH15909.1"/>
    <property type="molecule type" value="Genomic_DNA"/>
</dbReference>
<sequence length="198" mass="19227">MPSCAALQRLLGQASEAGILIAALCHGNAALAGDVGKQLVRGKKVAVFSDEEERALGKEAVVPFLLETALRDAGAVLDCGPAGGERAVVDGKLITGQNPASSFKCASLVLEALSSNAPAGAPAASHPGSLTAAEAAAVLGVSPLPPGSSGPEAAAGGVVATSMGEDELGAAVKEPFQDGVGSNAQAGSGTSTDNFPLA</sequence>
<gene>
    <name evidence="5" type="ORF">HaLaN_12232</name>
</gene>
<comment type="caution">
    <text evidence="5">The sequence shown here is derived from an EMBL/GenBank/DDBJ whole genome shotgun (WGS) entry which is preliminary data.</text>
</comment>
<dbReference type="Gene3D" id="3.40.50.880">
    <property type="match status" value="1"/>
</dbReference>
<keyword evidence="1" id="KW-0346">Stress response</keyword>
<feature type="compositionally biased region" description="Polar residues" evidence="4">
    <location>
        <begin position="180"/>
        <end position="198"/>
    </location>
</feature>
<dbReference type="PANTHER" id="PTHR48094:SF11">
    <property type="entry name" value="GLUTATHIONE-INDEPENDENT GLYOXALASE HSP31-RELATED"/>
    <property type="match status" value="1"/>
</dbReference>
<dbReference type="GO" id="GO:0019243">
    <property type="term" value="P:methylglyoxal catabolic process to D-lactate via S-lactoyl-glutathione"/>
    <property type="evidence" value="ECO:0007669"/>
    <property type="project" value="TreeGrafter"/>
</dbReference>
<evidence type="ECO:0000313" key="6">
    <source>
        <dbReference type="Proteomes" id="UP000485058"/>
    </source>
</evidence>
<protein>
    <submittedName>
        <fullName evidence="5">DJ-1/PfpI family</fullName>
    </submittedName>
</protein>
<dbReference type="SUPFAM" id="SSF52317">
    <property type="entry name" value="Class I glutamine amidotransferase-like"/>
    <property type="match status" value="1"/>
</dbReference>
<dbReference type="AlphaFoldDB" id="A0A699Z9I6"/>
<reference evidence="5 6" key="1">
    <citation type="submission" date="2020-02" db="EMBL/GenBank/DDBJ databases">
        <title>Draft genome sequence of Haematococcus lacustris strain NIES-144.</title>
        <authorList>
            <person name="Morimoto D."/>
            <person name="Nakagawa S."/>
            <person name="Yoshida T."/>
            <person name="Sawayama S."/>
        </authorList>
    </citation>
    <scope>NUCLEOTIDE SEQUENCE [LARGE SCALE GENOMIC DNA]</scope>
    <source>
        <strain evidence="5 6">NIES-144</strain>
    </source>
</reference>
<dbReference type="GO" id="GO:0005737">
    <property type="term" value="C:cytoplasm"/>
    <property type="evidence" value="ECO:0007669"/>
    <property type="project" value="TreeGrafter"/>
</dbReference>
<name>A0A699Z9I6_HAELA</name>
<evidence type="ECO:0000313" key="5">
    <source>
        <dbReference type="EMBL" id="GFH15909.1"/>
    </source>
</evidence>
<keyword evidence="2" id="KW-0456">Lyase</keyword>
<keyword evidence="6" id="KW-1185">Reference proteome</keyword>
<dbReference type="Proteomes" id="UP000485058">
    <property type="component" value="Unassembled WGS sequence"/>
</dbReference>
<evidence type="ECO:0000256" key="3">
    <source>
        <dbReference type="ARBA" id="ARBA00038493"/>
    </source>
</evidence>
<evidence type="ECO:0000256" key="1">
    <source>
        <dbReference type="ARBA" id="ARBA00023016"/>
    </source>
</evidence>
<dbReference type="InterPro" id="IPR050325">
    <property type="entry name" value="Prot/Nucl_acid_deglycase"/>
</dbReference>
<evidence type="ECO:0000256" key="2">
    <source>
        <dbReference type="ARBA" id="ARBA00023239"/>
    </source>
</evidence>
<dbReference type="GO" id="GO:0019172">
    <property type="term" value="F:glyoxalase III activity"/>
    <property type="evidence" value="ECO:0007669"/>
    <property type="project" value="TreeGrafter"/>
</dbReference>
<evidence type="ECO:0000256" key="4">
    <source>
        <dbReference type="SAM" id="MobiDB-lite"/>
    </source>
</evidence>
<dbReference type="InterPro" id="IPR029062">
    <property type="entry name" value="Class_I_gatase-like"/>
</dbReference>
<organism evidence="5 6">
    <name type="scientific">Haematococcus lacustris</name>
    <name type="common">Green alga</name>
    <name type="synonym">Haematococcus pluvialis</name>
    <dbReference type="NCBI Taxonomy" id="44745"/>
    <lineage>
        <taxon>Eukaryota</taxon>
        <taxon>Viridiplantae</taxon>
        <taxon>Chlorophyta</taxon>
        <taxon>core chlorophytes</taxon>
        <taxon>Chlorophyceae</taxon>
        <taxon>CS clade</taxon>
        <taxon>Chlamydomonadales</taxon>
        <taxon>Haematococcaceae</taxon>
        <taxon>Haematococcus</taxon>
    </lineage>
</organism>
<proteinExistence type="inferred from homology"/>